<comment type="subcellular location">
    <subcellularLocation>
        <location evidence="1">Membrane</location>
        <topology evidence="1">Multi-pass membrane protein</topology>
    </subcellularLocation>
</comment>
<dbReference type="InterPro" id="IPR000644">
    <property type="entry name" value="CBS_dom"/>
</dbReference>
<evidence type="ECO:0000256" key="7">
    <source>
        <dbReference type="ARBA" id="ARBA00023173"/>
    </source>
</evidence>
<dbReference type="PROSITE" id="PS51371">
    <property type="entry name" value="CBS"/>
    <property type="match status" value="2"/>
</dbReference>
<protein>
    <submittedName>
        <fullName evidence="13">Chloride channel protein</fullName>
    </submittedName>
</protein>
<dbReference type="Proteomes" id="UP000245926">
    <property type="component" value="Chromosome"/>
</dbReference>
<dbReference type="CDD" id="cd00400">
    <property type="entry name" value="Voltage_gated_ClC"/>
    <property type="match status" value="1"/>
</dbReference>
<feature type="domain" description="CBS" evidence="12">
    <location>
        <begin position="529"/>
        <end position="588"/>
    </location>
</feature>
<feature type="domain" description="CBS" evidence="12">
    <location>
        <begin position="465"/>
        <end position="523"/>
    </location>
</feature>
<dbReference type="Gene3D" id="3.10.580.10">
    <property type="entry name" value="CBS-domain"/>
    <property type="match status" value="1"/>
</dbReference>
<feature type="transmembrane region" description="Helical" evidence="11">
    <location>
        <begin position="249"/>
        <end position="276"/>
    </location>
</feature>
<dbReference type="EMBL" id="CP029550">
    <property type="protein sequence ID" value="AWN44341.1"/>
    <property type="molecule type" value="Genomic_DNA"/>
</dbReference>
<evidence type="ECO:0000256" key="8">
    <source>
        <dbReference type="ARBA" id="ARBA00023214"/>
    </source>
</evidence>
<feature type="transmembrane region" description="Helical" evidence="11">
    <location>
        <begin position="410"/>
        <end position="431"/>
    </location>
</feature>
<keyword evidence="5" id="KW-0406">Ion transport</keyword>
<keyword evidence="6 11" id="KW-0472">Membrane</keyword>
<dbReference type="CDD" id="cd02205">
    <property type="entry name" value="CBS_pair_SF"/>
    <property type="match status" value="1"/>
</dbReference>
<keyword evidence="10" id="KW-0129">CBS domain</keyword>
<dbReference type="AlphaFoldDB" id="A0A2U8WFM7"/>
<name>A0A2U8WFM7_9HYPH</name>
<evidence type="ECO:0000256" key="2">
    <source>
        <dbReference type="ARBA" id="ARBA00022448"/>
    </source>
</evidence>
<dbReference type="GO" id="GO:0005254">
    <property type="term" value="F:chloride channel activity"/>
    <property type="evidence" value="ECO:0007669"/>
    <property type="project" value="UniProtKB-KW"/>
</dbReference>
<evidence type="ECO:0000259" key="12">
    <source>
        <dbReference type="PROSITE" id="PS51371"/>
    </source>
</evidence>
<evidence type="ECO:0000256" key="11">
    <source>
        <dbReference type="SAM" id="Phobius"/>
    </source>
</evidence>
<dbReference type="SUPFAM" id="SSF81340">
    <property type="entry name" value="Clc chloride channel"/>
    <property type="match status" value="1"/>
</dbReference>
<proteinExistence type="predicted"/>
<dbReference type="InterPro" id="IPR050368">
    <property type="entry name" value="ClC-type_chloride_channel"/>
</dbReference>
<keyword evidence="4 11" id="KW-1133">Transmembrane helix</keyword>
<dbReference type="SMART" id="SM00116">
    <property type="entry name" value="CBS"/>
    <property type="match status" value="2"/>
</dbReference>
<dbReference type="GO" id="GO:0034707">
    <property type="term" value="C:chloride channel complex"/>
    <property type="evidence" value="ECO:0007669"/>
    <property type="project" value="UniProtKB-KW"/>
</dbReference>
<evidence type="ECO:0000256" key="6">
    <source>
        <dbReference type="ARBA" id="ARBA00023136"/>
    </source>
</evidence>
<feature type="transmembrane region" description="Helical" evidence="11">
    <location>
        <begin position="34"/>
        <end position="66"/>
    </location>
</feature>
<dbReference type="Pfam" id="PF00654">
    <property type="entry name" value="Voltage_CLC"/>
    <property type="match status" value="1"/>
</dbReference>
<feature type="transmembrane region" description="Helical" evidence="11">
    <location>
        <begin position="217"/>
        <end position="237"/>
    </location>
</feature>
<gene>
    <name evidence="13" type="ORF">DK389_03330</name>
</gene>
<dbReference type="KEGG" id="mets:DK389_03330"/>
<evidence type="ECO:0000256" key="4">
    <source>
        <dbReference type="ARBA" id="ARBA00022989"/>
    </source>
</evidence>
<keyword evidence="7" id="KW-0869">Chloride channel</keyword>
<accession>A0A2U8WFM7</accession>
<evidence type="ECO:0000256" key="1">
    <source>
        <dbReference type="ARBA" id="ARBA00004141"/>
    </source>
</evidence>
<dbReference type="PANTHER" id="PTHR43427:SF6">
    <property type="entry name" value="CHLORIDE CHANNEL PROTEIN CLC-E"/>
    <property type="match status" value="1"/>
</dbReference>
<dbReference type="Gene3D" id="1.10.3080.10">
    <property type="entry name" value="Clc chloride channel"/>
    <property type="match status" value="1"/>
</dbReference>
<evidence type="ECO:0000313" key="14">
    <source>
        <dbReference type="Proteomes" id="UP000245926"/>
    </source>
</evidence>
<keyword evidence="9" id="KW-0407">Ion channel</keyword>
<keyword evidence="8" id="KW-0868">Chloride</keyword>
<keyword evidence="14" id="KW-1185">Reference proteome</keyword>
<evidence type="ECO:0000256" key="9">
    <source>
        <dbReference type="ARBA" id="ARBA00023303"/>
    </source>
</evidence>
<feature type="transmembrane region" description="Helical" evidence="11">
    <location>
        <begin position="288"/>
        <end position="306"/>
    </location>
</feature>
<dbReference type="RefSeq" id="WP_109895970.1">
    <property type="nucleotide sequence ID" value="NZ_CP029550.1"/>
</dbReference>
<dbReference type="Pfam" id="PF00571">
    <property type="entry name" value="CBS"/>
    <property type="match status" value="2"/>
</dbReference>
<organism evidence="13 14">
    <name type="scientific">Methylobacterium durans</name>
    <dbReference type="NCBI Taxonomy" id="2202825"/>
    <lineage>
        <taxon>Bacteria</taxon>
        <taxon>Pseudomonadati</taxon>
        <taxon>Pseudomonadota</taxon>
        <taxon>Alphaproteobacteria</taxon>
        <taxon>Hyphomicrobiales</taxon>
        <taxon>Methylobacteriaceae</taxon>
        <taxon>Methylobacterium</taxon>
    </lineage>
</organism>
<feature type="transmembrane region" description="Helical" evidence="11">
    <location>
        <begin position="86"/>
        <end position="104"/>
    </location>
</feature>
<dbReference type="PANTHER" id="PTHR43427">
    <property type="entry name" value="CHLORIDE CHANNEL PROTEIN CLC-E"/>
    <property type="match status" value="1"/>
</dbReference>
<keyword evidence="2" id="KW-0813">Transport</keyword>
<feature type="transmembrane region" description="Helical" evidence="11">
    <location>
        <begin position="181"/>
        <end position="205"/>
    </location>
</feature>
<reference evidence="14" key="1">
    <citation type="submission" date="2018-05" db="EMBL/GenBank/DDBJ databases">
        <title>Complete Genome Sequence of Methylobacterium sp. 17SD2-17.</title>
        <authorList>
            <person name="Srinivasan S."/>
        </authorList>
    </citation>
    <scope>NUCLEOTIDE SEQUENCE [LARGE SCALE GENOMIC DNA]</scope>
    <source>
        <strain evidence="14">17SD2-17</strain>
    </source>
</reference>
<feature type="transmembrane region" description="Helical" evidence="11">
    <location>
        <begin position="358"/>
        <end position="390"/>
    </location>
</feature>
<evidence type="ECO:0000256" key="10">
    <source>
        <dbReference type="PROSITE-ProRule" id="PRU00703"/>
    </source>
</evidence>
<dbReference type="InterPro" id="IPR046342">
    <property type="entry name" value="CBS_dom_sf"/>
</dbReference>
<dbReference type="SUPFAM" id="SSF54631">
    <property type="entry name" value="CBS-domain pair"/>
    <property type="match status" value="1"/>
</dbReference>
<keyword evidence="3 11" id="KW-0812">Transmembrane</keyword>
<dbReference type="PRINTS" id="PR00762">
    <property type="entry name" value="CLCHANNEL"/>
</dbReference>
<feature type="transmembrane region" description="Helical" evidence="11">
    <location>
        <begin position="326"/>
        <end position="346"/>
    </location>
</feature>
<evidence type="ECO:0000256" key="5">
    <source>
        <dbReference type="ARBA" id="ARBA00023065"/>
    </source>
</evidence>
<evidence type="ECO:0000313" key="13">
    <source>
        <dbReference type="EMBL" id="AWN44341.1"/>
    </source>
</evidence>
<sequence>MQRVRSSHVDNSRDAVLGGVRKRALGDFTTDRRVLILIAMSLVIGTGGALAAWLLIELIALVTNVVWFGRLDAAPTSLADAARTPWMVAIPALGGLVIGVMARFGSEKIRGHGIPEAIEAILIGGSRMSAKVAVLKPISSAISIGTGGPFGAEGPIIMTGGAIGSLFAQFFHLSAAERKTLLVAGAAAGMTAIFGTPIAAVLLAVELLLFEWRPRSFIPVAAAVVTAFCWRPLLFGTGPLFPFADDPALPWWGLIACVGLGSLAGMLSGLLTKLLYTLEDAFERLPIHWMWWPALGGLVVGLGGLIEPRALGVGYDVIGDLLTGHLVAQAVLILLLVKAAIWLVALSSGTSGGVLAPLLILGGAMGWLVGLVLPGAPGFWALLGMAAMLGGTMRAPLTGALFAVELTGDVHALAPLLAATVAAYAVTVLLMKRSILTEKIARRGQHITREYGIDPYELTRVSEVMVREVDVLDASLSIEEAVTAIEAGRHHAYPVVDRQRRPIGIVTRGDALRWKAEGGHAAECLEERISDASLAVAHPDDVVARVLDIMLAAGQGRVPVADPMTGALVGLVTRRDLLQVRATFVRSERQRDAYFVHRRIRRARRRYQARRRILSADAPGR</sequence>
<dbReference type="InterPro" id="IPR001807">
    <property type="entry name" value="ClC"/>
</dbReference>
<evidence type="ECO:0000256" key="3">
    <source>
        <dbReference type="ARBA" id="ARBA00022692"/>
    </source>
</evidence>
<dbReference type="InterPro" id="IPR014743">
    <property type="entry name" value="Cl-channel_core"/>
</dbReference>
<feature type="transmembrane region" description="Helical" evidence="11">
    <location>
        <begin position="156"/>
        <end position="175"/>
    </location>
</feature>
<dbReference type="OrthoDB" id="9767361at2"/>